<dbReference type="GO" id="GO:0003678">
    <property type="term" value="F:DNA helicase activity"/>
    <property type="evidence" value="ECO:0007669"/>
    <property type="project" value="InterPro"/>
</dbReference>
<feature type="repeat" description="TPR" evidence="4">
    <location>
        <begin position="139"/>
        <end position="172"/>
    </location>
</feature>
<dbReference type="Gramene" id="TKW01725">
    <property type="protein sequence ID" value="TKW01725"/>
    <property type="gene ID" value="SEVIR_8G197900v2"/>
</dbReference>
<dbReference type="InterPro" id="IPR027417">
    <property type="entry name" value="P-loop_NTPase"/>
</dbReference>
<dbReference type="Pfam" id="PF13424">
    <property type="entry name" value="TPR_12"/>
    <property type="match status" value="1"/>
</dbReference>
<keyword evidence="2" id="KW-0378">Hydrolase</keyword>
<feature type="domain" description="Helicase ATP-binding" evidence="5">
    <location>
        <begin position="1"/>
        <end position="251"/>
    </location>
</feature>
<dbReference type="PANTHER" id="PTHR46284">
    <property type="entry name" value="PROTEIN KINESIN LIGHT CHAIN-RELATED 3"/>
    <property type="match status" value="1"/>
</dbReference>
<keyword evidence="3" id="KW-0067">ATP-binding</keyword>
<dbReference type="Gene3D" id="1.25.40.10">
    <property type="entry name" value="Tetratricopeptide repeat domain"/>
    <property type="match status" value="1"/>
</dbReference>
<dbReference type="PANTHER" id="PTHR46284:SF9">
    <property type="entry name" value="OS02G0109800 PROTEIN"/>
    <property type="match status" value="1"/>
</dbReference>
<dbReference type="InterPro" id="IPR019734">
    <property type="entry name" value="TPR_rpt"/>
</dbReference>
<organism evidence="6 7">
    <name type="scientific">Setaria viridis</name>
    <name type="common">Green bristlegrass</name>
    <name type="synonym">Setaria italica subsp. viridis</name>
    <dbReference type="NCBI Taxonomy" id="4556"/>
    <lineage>
        <taxon>Eukaryota</taxon>
        <taxon>Viridiplantae</taxon>
        <taxon>Streptophyta</taxon>
        <taxon>Embryophyta</taxon>
        <taxon>Tracheophyta</taxon>
        <taxon>Spermatophyta</taxon>
        <taxon>Magnoliopsida</taxon>
        <taxon>Liliopsida</taxon>
        <taxon>Poales</taxon>
        <taxon>Poaceae</taxon>
        <taxon>PACMAD clade</taxon>
        <taxon>Panicoideae</taxon>
        <taxon>Panicodae</taxon>
        <taxon>Paniceae</taxon>
        <taxon>Cenchrinae</taxon>
        <taxon>Setaria</taxon>
    </lineage>
</organism>
<dbReference type="Pfam" id="PF06733">
    <property type="entry name" value="DEAD_2"/>
    <property type="match status" value="1"/>
</dbReference>
<evidence type="ECO:0000256" key="3">
    <source>
        <dbReference type="ARBA" id="ARBA00022840"/>
    </source>
</evidence>
<keyword evidence="1" id="KW-0547">Nucleotide-binding</keyword>
<dbReference type="InterPro" id="IPR006554">
    <property type="entry name" value="Helicase-like_DEXD_c2"/>
</dbReference>
<dbReference type="AlphaFoldDB" id="A0A4U6TKZ6"/>
<evidence type="ECO:0000256" key="2">
    <source>
        <dbReference type="ARBA" id="ARBA00022801"/>
    </source>
</evidence>
<evidence type="ECO:0000313" key="6">
    <source>
        <dbReference type="EMBL" id="TKW01725.1"/>
    </source>
</evidence>
<dbReference type="GO" id="GO:0016818">
    <property type="term" value="F:hydrolase activity, acting on acid anhydrides, in phosphorus-containing anhydrides"/>
    <property type="evidence" value="ECO:0007669"/>
    <property type="project" value="InterPro"/>
</dbReference>
<evidence type="ECO:0000256" key="4">
    <source>
        <dbReference type="PROSITE-ProRule" id="PRU00339"/>
    </source>
</evidence>
<dbReference type="Gene3D" id="3.40.50.300">
    <property type="entry name" value="P-loop containing nucleotide triphosphate hydrolases"/>
    <property type="match status" value="1"/>
</dbReference>
<evidence type="ECO:0000313" key="7">
    <source>
        <dbReference type="Proteomes" id="UP000298652"/>
    </source>
</evidence>
<gene>
    <name evidence="6" type="ORF">SEVIR_8G197900v2</name>
</gene>
<dbReference type="SUPFAM" id="SSF48452">
    <property type="entry name" value="TPR-like"/>
    <property type="match status" value="1"/>
</dbReference>
<dbReference type="SMART" id="SM00028">
    <property type="entry name" value="TPR"/>
    <property type="match status" value="2"/>
</dbReference>
<dbReference type="GO" id="GO:0005524">
    <property type="term" value="F:ATP binding"/>
    <property type="evidence" value="ECO:0007669"/>
    <property type="project" value="UniProtKB-KW"/>
</dbReference>
<dbReference type="SMART" id="SM00488">
    <property type="entry name" value="DEXDc2"/>
    <property type="match status" value="1"/>
</dbReference>
<protein>
    <recommendedName>
        <fullName evidence="5">Helicase ATP-binding domain-containing protein</fullName>
    </recommendedName>
</protein>
<reference evidence="6" key="1">
    <citation type="submission" date="2019-03" db="EMBL/GenBank/DDBJ databases">
        <title>WGS assembly of Setaria viridis.</title>
        <authorList>
            <person name="Huang P."/>
            <person name="Jenkins J."/>
            <person name="Grimwood J."/>
            <person name="Barry K."/>
            <person name="Healey A."/>
            <person name="Mamidi S."/>
            <person name="Sreedasyam A."/>
            <person name="Shu S."/>
            <person name="Feldman M."/>
            <person name="Wu J."/>
            <person name="Yu Y."/>
            <person name="Chen C."/>
            <person name="Johnson J."/>
            <person name="Rokhsar D."/>
            <person name="Baxter I."/>
            <person name="Schmutz J."/>
            <person name="Brutnell T."/>
            <person name="Kellogg E."/>
        </authorList>
    </citation>
    <scope>NUCLEOTIDE SEQUENCE [LARGE SCALE GENOMIC DNA]</scope>
</reference>
<keyword evidence="4" id="KW-0802">TPR repeat</keyword>
<evidence type="ECO:0000256" key="1">
    <source>
        <dbReference type="ARBA" id="ARBA00022741"/>
    </source>
</evidence>
<dbReference type="GO" id="GO:0003677">
    <property type="term" value="F:DNA binding"/>
    <property type="evidence" value="ECO:0007669"/>
    <property type="project" value="InterPro"/>
</dbReference>
<dbReference type="PROSITE" id="PS50005">
    <property type="entry name" value="TPR"/>
    <property type="match status" value="1"/>
</dbReference>
<dbReference type="PROSITE" id="PS51193">
    <property type="entry name" value="HELICASE_ATP_BIND_2"/>
    <property type="match status" value="1"/>
</dbReference>
<dbReference type="InterPro" id="IPR014013">
    <property type="entry name" value="Helic_SF1/SF2_ATP-bd_DinG/Rad3"/>
</dbReference>
<dbReference type="InterPro" id="IPR010614">
    <property type="entry name" value="RAD3-like_helicase_DEAD"/>
</dbReference>
<accession>A0A4U6TKZ6</accession>
<dbReference type="EMBL" id="CM016559">
    <property type="protein sequence ID" value="TKW01725.1"/>
    <property type="molecule type" value="Genomic_DNA"/>
</dbReference>
<name>A0A4U6TKZ6_SETVI</name>
<dbReference type="SUPFAM" id="SSF52540">
    <property type="entry name" value="P-loop containing nucleoside triphosphate hydrolases"/>
    <property type="match status" value="1"/>
</dbReference>
<proteinExistence type="predicted"/>
<dbReference type="Proteomes" id="UP000298652">
    <property type="component" value="Chromosome 8"/>
</dbReference>
<keyword evidence="7" id="KW-1185">Reference proteome</keyword>
<evidence type="ECO:0000259" key="5">
    <source>
        <dbReference type="PROSITE" id="PS51193"/>
    </source>
</evidence>
<dbReference type="InterPro" id="IPR011990">
    <property type="entry name" value="TPR-like_helical_dom_sf"/>
</dbReference>
<sequence>MGELKRAIDARGHALLEMPTGTGKTATLISLITSYSLANRSRPLRLIYCTRTMHEMEKTLAELRLLFAHLPPAASRSLLALGLSSPKNLCVHPRPPSRPGTPPPHGLLGPREGRLRSDTSLMPPGVYTLADLRALDEIAGGLMEIAAIYEALGDLDEALKLLQRALKLLEDSPGQWSTVASIEAQMGVLYYMIGRYADSRNSFESAVAKLRASGERKSAFFGVLLNQMGLVCVQLFKIDDAMGRYVFITQS</sequence>